<feature type="transmembrane region" description="Helical" evidence="1">
    <location>
        <begin position="70"/>
        <end position="93"/>
    </location>
</feature>
<sequence>MSSTILSAVSKIALILSFLKDKKKTIKALKKALKSFENILPQFLAIIVIVAINIAFLDQDQISKAIGEDSGIIGVFGAAIAGRITLIAGFIAFPATAD</sequence>
<evidence type="ECO:0000313" key="2">
    <source>
        <dbReference type="EMBL" id="MDC7225979.1"/>
    </source>
</evidence>
<dbReference type="EMBL" id="JAQQAL010000011">
    <property type="protein sequence ID" value="MDC7225979.1"/>
    <property type="molecule type" value="Genomic_DNA"/>
</dbReference>
<accession>A0AAJ1MN38</accession>
<keyword evidence="1" id="KW-0472">Membrane</keyword>
<gene>
    <name evidence="2" type="ORF">PQJ61_04360</name>
</gene>
<proteinExistence type="predicted"/>
<comment type="caution">
    <text evidence="2">The sequence shown here is derived from an EMBL/GenBank/DDBJ whole genome shotgun (WGS) entry which is preliminary data.</text>
</comment>
<evidence type="ECO:0000313" key="3">
    <source>
        <dbReference type="Proteomes" id="UP001221217"/>
    </source>
</evidence>
<reference evidence="2 3" key="1">
    <citation type="submission" date="2022-12" db="EMBL/GenBank/DDBJ databases">
        <title>Metagenome assembled genome from gulf of manar.</title>
        <authorList>
            <person name="Kohli P."/>
            <person name="Pk S."/>
            <person name="Venkata Ramana C."/>
            <person name="Sasikala C."/>
        </authorList>
    </citation>
    <scope>NUCLEOTIDE SEQUENCE [LARGE SCALE GENOMIC DNA]</scope>
    <source>
        <strain evidence="2">JB008</strain>
    </source>
</reference>
<dbReference type="Proteomes" id="UP001221217">
    <property type="component" value="Unassembled WGS sequence"/>
</dbReference>
<keyword evidence="1" id="KW-0812">Transmembrane</keyword>
<feature type="transmembrane region" description="Helical" evidence="1">
    <location>
        <begin position="39"/>
        <end position="58"/>
    </location>
</feature>
<protein>
    <submittedName>
        <fullName evidence="2">Uncharacterized protein</fullName>
    </submittedName>
</protein>
<evidence type="ECO:0000256" key="1">
    <source>
        <dbReference type="SAM" id="Phobius"/>
    </source>
</evidence>
<keyword evidence="1" id="KW-1133">Transmembrane helix</keyword>
<organism evidence="2 3">
    <name type="scientific">Candidatus Thalassospirochaeta sargassi</name>
    <dbReference type="NCBI Taxonomy" id="3119039"/>
    <lineage>
        <taxon>Bacteria</taxon>
        <taxon>Pseudomonadati</taxon>
        <taxon>Spirochaetota</taxon>
        <taxon>Spirochaetia</taxon>
        <taxon>Spirochaetales</taxon>
        <taxon>Spirochaetaceae</taxon>
        <taxon>Candidatus Thalassospirochaeta</taxon>
    </lineage>
</organism>
<name>A0AAJ1MN38_9SPIO</name>
<dbReference type="AlphaFoldDB" id="A0AAJ1MN38"/>